<dbReference type="InterPro" id="IPR008271">
    <property type="entry name" value="Ser/Thr_kinase_AS"/>
</dbReference>
<evidence type="ECO:0000256" key="5">
    <source>
        <dbReference type="ARBA" id="ARBA00022777"/>
    </source>
</evidence>
<feature type="compositionally biased region" description="Basic and acidic residues" evidence="10">
    <location>
        <begin position="72"/>
        <end position="89"/>
    </location>
</feature>
<keyword evidence="2" id="KW-0723">Serine/threonine-protein kinase</keyword>
<feature type="region of interest" description="Disordered" evidence="10">
    <location>
        <begin position="821"/>
        <end position="844"/>
    </location>
</feature>
<gene>
    <name evidence="12" type="ORF">D4764_13G0004980</name>
</gene>
<feature type="region of interest" description="Disordered" evidence="10">
    <location>
        <begin position="569"/>
        <end position="793"/>
    </location>
</feature>
<dbReference type="PROSITE" id="PS00107">
    <property type="entry name" value="PROTEIN_KINASE_ATP"/>
    <property type="match status" value="1"/>
</dbReference>
<evidence type="ECO:0000256" key="1">
    <source>
        <dbReference type="ARBA" id="ARBA00012513"/>
    </source>
</evidence>
<dbReference type="GO" id="GO:0035556">
    <property type="term" value="P:intracellular signal transduction"/>
    <property type="evidence" value="ECO:0007669"/>
    <property type="project" value="TreeGrafter"/>
</dbReference>
<dbReference type="InterPro" id="IPR017441">
    <property type="entry name" value="Protein_kinase_ATP_BS"/>
</dbReference>
<feature type="binding site" evidence="9">
    <location>
        <position position="273"/>
    </location>
    <ligand>
        <name>ATP</name>
        <dbReference type="ChEBI" id="CHEBI:30616"/>
    </ligand>
</feature>
<evidence type="ECO:0000256" key="10">
    <source>
        <dbReference type="SAM" id="MobiDB-lite"/>
    </source>
</evidence>
<feature type="compositionally biased region" description="Basic residues" evidence="10">
    <location>
        <begin position="720"/>
        <end position="731"/>
    </location>
</feature>
<protein>
    <recommendedName>
        <fullName evidence="1">non-specific serine/threonine protein kinase</fullName>
        <ecNumber evidence="1">2.7.11.1</ecNumber>
    </recommendedName>
</protein>
<evidence type="ECO:0000256" key="9">
    <source>
        <dbReference type="PROSITE-ProRule" id="PRU10141"/>
    </source>
</evidence>
<name>A0A5C6P9G1_9TELE</name>
<dbReference type="PROSITE" id="PS50011">
    <property type="entry name" value="PROTEIN_KINASE_DOM"/>
    <property type="match status" value="1"/>
</dbReference>
<feature type="compositionally biased region" description="Polar residues" evidence="10">
    <location>
        <begin position="95"/>
        <end position="109"/>
    </location>
</feature>
<dbReference type="InterPro" id="IPR011009">
    <property type="entry name" value="Kinase-like_dom_sf"/>
</dbReference>
<dbReference type="PANTHER" id="PTHR24346">
    <property type="entry name" value="MAP/MICROTUBULE AFFINITY-REGULATING KINASE"/>
    <property type="match status" value="1"/>
</dbReference>
<keyword evidence="13" id="KW-1185">Reference proteome</keyword>
<proteinExistence type="predicted"/>
<dbReference type="GO" id="GO:0000226">
    <property type="term" value="P:microtubule cytoskeleton organization"/>
    <property type="evidence" value="ECO:0007669"/>
    <property type="project" value="TreeGrafter"/>
</dbReference>
<dbReference type="PANTHER" id="PTHR24346:SF86">
    <property type="entry name" value="NUAK FAMILY SNF1-LIKE KINASE 1"/>
    <property type="match status" value="1"/>
</dbReference>
<dbReference type="GO" id="GO:0050321">
    <property type="term" value="F:tau-protein kinase activity"/>
    <property type="evidence" value="ECO:0007669"/>
    <property type="project" value="TreeGrafter"/>
</dbReference>
<feature type="compositionally biased region" description="Basic residues" evidence="10">
    <location>
        <begin position="225"/>
        <end position="235"/>
    </location>
</feature>
<dbReference type="EMBL" id="RHFK02000005">
    <property type="protein sequence ID" value="TWW75836.1"/>
    <property type="molecule type" value="Genomic_DNA"/>
</dbReference>
<feature type="region of interest" description="Disordered" evidence="10">
    <location>
        <begin position="173"/>
        <end position="235"/>
    </location>
</feature>
<keyword evidence="4 9" id="KW-0547">Nucleotide-binding</keyword>
<evidence type="ECO:0000259" key="11">
    <source>
        <dbReference type="PROSITE" id="PS50011"/>
    </source>
</evidence>
<dbReference type="AlphaFoldDB" id="A0A5C6P9G1"/>
<keyword evidence="3" id="KW-0808">Transferase</keyword>
<feature type="region of interest" description="Disordered" evidence="10">
    <location>
        <begin position="1"/>
        <end position="123"/>
    </location>
</feature>
<dbReference type="FunFam" id="1.10.510.10:FF:000571">
    <property type="entry name" value="Maternal embryonic leucine zipper kinase"/>
    <property type="match status" value="1"/>
</dbReference>
<sequence>MGMSEWVDGGALPVTPTMRVSHTVSEMRERRGEAQRRGEERRRRRRRRRRSAQTPPPATDPARILIHSPARWLEREKQGRERKLGEQRPHHGPNPQLSAPHSVRSQRASTAAEPRTDQTVAHQKRVQMNGQPHLDKMRVIFIQNAGFVAAFSPFRRESVMSAAFRTTDKMETAYLSPHRGATRPGTQKGHASAGKPAGGDPSPPQPNPTVLPASSPDETPGRRTSGVKKHHHKHNLKHRYELLETLGRGTYGKVKKAIERHSGREVAIKSIRKEKIKDEQDMVHIRREIEIMSSLRHPHIISIYEVFENKDKIVIVMEYASKGELYDYISERRRLSERETRHFFRQIVSAVHHCHKLVNLQTLDTSRWPLPAGLRGHLFLSEDGTHAGFIPSPALISLLRNGVVHRDLKLENVLLDENHNIKIADFGLSNLYHKDKLLQTFCGSPLYASPEIVNGRPYRGPEVDSWALGVLLYTLVYGTMPFDGGDHKNLIRQISNGEYKEPTQSSDARGLIRWMLMVNPERRATVEDIANHWWVNWGWKNSVCDCETQRDHGGSPMLARFIDWQNRTEPRSSGVKGAAMPQLLRQRPKKSKKENAEAGQSGCGAEDKPGLKRPKGILKTRHTEEQQSASGEEVELRQAALPQQAEGGEEASSPDQEEEERSLAGGSPAKMVPSLPKKGILKNNQQRESGYYSSPERSESSELLGGASMSLVATSPPKRMMGRKGILKRNGKYSTYSGPPSAAAVAGVLGEPSPSADSGLSRSQSRPSSIVGEDSSVLSLSPSSLSSAEWHPSTPHLRPNIRACVSAENLLHLANFKGFQAAPPHQGPKFTRGSKAKGSPGDNGSFTLLGDLEDMTQVYQQALDISSNLT</sequence>
<dbReference type="EC" id="2.7.11.1" evidence="1"/>
<dbReference type="CDD" id="cd14073">
    <property type="entry name" value="STKc_NUAK"/>
    <property type="match status" value="1"/>
</dbReference>
<evidence type="ECO:0000256" key="4">
    <source>
        <dbReference type="ARBA" id="ARBA00022741"/>
    </source>
</evidence>
<feature type="compositionally biased region" description="Basic and acidic residues" evidence="10">
    <location>
        <begin position="25"/>
        <end position="41"/>
    </location>
</feature>
<dbReference type="SMART" id="SM00220">
    <property type="entry name" value="S_TKc"/>
    <property type="match status" value="1"/>
</dbReference>
<feature type="compositionally biased region" description="Low complexity" evidence="10">
    <location>
        <begin position="758"/>
        <end position="787"/>
    </location>
</feature>
<dbReference type="Proteomes" id="UP000324091">
    <property type="component" value="Chromosome 13"/>
</dbReference>
<evidence type="ECO:0000256" key="2">
    <source>
        <dbReference type="ARBA" id="ARBA00022527"/>
    </source>
</evidence>
<keyword evidence="5 12" id="KW-0418">Kinase</keyword>
<feature type="compositionally biased region" description="Basic residues" evidence="10">
    <location>
        <begin position="42"/>
        <end position="51"/>
    </location>
</feature>
<keyword evidence="6 9" id="KW-0067">ATP-binding</keyword>
<dbReference type="InterPro" id="IPR000719">
    <property type="entry name" value="Prot_kinase_dom"/>
</dbReference>
<comment type="catalytic activity">
    <reaction evidence="7">
        <text>L-threonyl-[protein] + ATP = O-phospho-L-threonyl-[protein] + ADP + H(+)</text>
        <dbReference type="Rhea" id="RHEA:46608"/>
        <dbReference type="Rhea" id="RHEA-COMP:11060"/>
        <dbReference type="Rhea" id="RHEA-COMP:11605"/>
        <dbReference type="ChEBI" id="CHEBI:15378"/>
        <dbReference type="ChEBI" id="CHEBI:30013"/>
        <dbReference type="ChEBI" id="CHEBI:30616"/>
        <dbReference type="ChEBI" id="CHEBI:61977"/>
        <dbReference type="ChEBI" id="CHEBI:456216"/>
        <dbReference type="EC" id="2.7.11.1"/>
    </reaction>
</comment>
<evidence type="ECO:0000256" key="8">
    <source>
        <dbReference type="ARBA" id="ARBA00048679"/>
    </source>
</evidence>
<feature type="compositionally biased region" description="Basic residues" evidence="10">
    <location>
        <begin position="611"/>
        <end position="620"/>
    </location>
</feature>
<evidence type="ECO:0000256" key="3">
    <source>
        <dbReference type="ARBA" id="ARBA00022679"/>
    </source>
</evidence>
<feature type="domain" description="Protein kinase" evidence="11">
    <location>
        <begin position="240"/>
        <end position="535"/>
    </location>
</feature>
<dbReference type="SUPFAM" id="SSF56112">
    <property type="entry name" value="Protein kinase-like (PK-like)"/>
    <property type="match status" value="1"/>
</dbReference>
<dbReference type="PROSITE" id="PS00108">
    <property type="entry name" value="PROTEIN_KINASE_ST"/>
    <property type="match status" value="1"/>
</dbReference>
<dbReference type="GO" id="GO:0005737">
    <property type="term" value="C:cytoplasm"/>
    <property type="evidence" value="ECO:0007669"/>
    <property type="project" value="TreeGrafter"/>
</dbReference>
<organism evidence="12 13">
    <name type="scientific">Takifugu flavidus</name>
    <name type="common">sansaifugu</name>
    <dbReference type="NCBI Taxonomy" id="433684"/>
    <lineage>
        <taxon>Eukaryota</taxon>
        <taxon>Metazoa</taxon>
        <taxon>Chordata</taxon>
        <taxon>Craniata</taxon>
        <taxon>Vertebrata</taxon>
        <taxon>Euteleostomi</taxon>
        <taxon>Actinopterygii</taxon>
        <taxon>Neopterygii</taxon>
        <taxon>Teleostei</taxon>
        <taxon>Neoteleostei</taxon>
        <taxon>Acanthomorphata</taxon>
        <taxon>Eupercaria</taxon>
        <taxon>Tetraodontiformes</taxon>
        <taxon>Tetradontoidea</taxon>
        <taxon>Tetraodontidae</taxon>
        <taxon>Takifugu</taxon>
    </lineage>
</organism>
<dbReference type="GO" id="GO:0005524">
    <property type="term" value="F:ATP binding"/>
    <property type="evidence" value="ECO:0007669"/>
    <property type="project" value="UniProtKB-UniRule"/>
</dbReference>
<feature type="compositionally biased region" description="Low complexity" evidence="10">
    <location>
        <begin position="688"/>
        <end position="711"/>
    </location>
</feature>
<reference evidence="12 13" key="1">
    <citation type="submission" date="2019-04" db="EMBL/GenBank/DDBJ databases">
        <title>Chromosome genome assembly for Takifugu flavidus.</title>
        <authorList>
            <person name="Xiao S."/>
        </authorList>
    </citation>
    <scope>NUCLEOTIDE SEQUENCE [LARGE SCALE GENOMIC DNA]</scope>
    <source>
        <strain evidence="12">HTHZ2018</strain>
        <tissue evidence="12">Muscle</tissue>
    </source>
</reference>
<evidence type="ECO:0000256" key="7">
    <source>
        <dbReference type="ARBA" id="ARBA00047899"/>
    </source>
</evidence>
<comment type="catalytic activity">
    <reaction evidence="8">
        <text>L-seryl-[protein] + ATP = O-phospho-L-seryl-[protein] + ADP + H(+)</text>
        <dbReference type="Rhea" id="RHEA:17989"/>
        <dbReference type="Rhea" id="RHEA-COMP:9863"/>
        <dbReference type="Rhea" id="RHEA-COMP:11604"/>
        <dbReference type="ChEBI" id="CHEBI:15378"/>
        <dbReference type="ChEBI" id="CHEBI:29999"/>
        <dbReference type="ChEBI" id="CHEBI:30616"/>
        <dbReference type="ChEBI" id="CHEBI:83421"/>
        <dbReference type="ChEBI" id="CHEBI:456216"/>
        <dbReference type="EC" id="2.7.11.1"/>
    </reaction>
</comment>
<dbReference type="Gene3D" id="1.10.510.10">
    <property type="entry name" value="Transferase(Phosphotransferase) domain 1"/>
    <property type="match status" value="2"/>
</dbReference>
<evidence type="ECO:0000313" key="12">
    <source>
        <dbReference type="EMBL" id="TWW75836.1"/>
    </source>
</evidence>
<dbReference type="FunFam" id="3.30.200.20:FF:000042">
    <property type="entry name" value="Aurora kinase A"/>
    <property type="match status" value="1"/>
</dbReference>
<evidence type="ECO:0000256" key="6">
    <source>
        <dbReference type="ARBA" id="ARBA00022840"/>
    </source>
</evidence>
<dbReference type="Pfam" id="PF00069">
    <property type="entry name" value="Pkinase"/>
    <property type="match status" value="2"/>
</dbReference>
<comment type="caution">
    <text evidence="12">The sequence shown here is derived from an EMBL/GenBank/DDBJ whole genome shotgun (WGS) entry which is preliminary data.</text>
</comment>
<evidence type="ECO:0000313" key="13">
    <source>
        <dbReference type="Proteomes" id="UP000324091"/>
    </source>
</evidence>
<accession>A0A5C6P9G1</accession>